<proteinExistence type="predicted"/>
<dbReference type="WBParaSite" id="ES5_v2.g20295.t1">
    <property type="protein sequence ID" value="ES5_v2.g20295.t1"/>
    <property type="gene ID" value="ES5_v2.g20295"/>
</dbReference>
<sequence length="239" mass="27622">MSSLKVYKDLNGLSKASCTSCDKKRLYFCYDCHKYMPEIEDKVPSIELPVSIEIIKHPAEKNSKSTAIHCKLIAPNQTRIFDSKSEIPCFNDSEQFPNTVLVYPDSSAISIAEYVKENGPIQKFIFLDATWYTVREIQKKKELRGIPTVMLRTYQTEYWRPQKGLSNKYLATIEAIRYAVEENADASGAPFNAEKLLFWFYYFRQMVDQNLCNKNNTNKITVKNDDNSNIDEMVTVKNC</sequence>
<reference evidence="2" key="1">
    <citation type="submission" date="2022-11" db="UniProtKB">
        <authorList>
            <consortium name="WormBaseParasite"/>
        </authorList>
    </citation>
    <scope>IDENTIFICATION</scope>
</reference>
<evidence type="ECO:0000313" key="1">
    <source>
        <dbReference type="Proteomes" id="UP000887579"/>
    </source>
</evidence>
<protein>
    <submittedName>
        <fullName evidence="2">tRNA-uridine aminocarboxypropyltransferase</fullName>
    </submittedName>
</protein>
<organism evidence="1 2">
    <name type="scientific">Panagrolaimus sp. ES5</name>
    <dbReference type="NCBI Taxonomy" id="591445"/>
    <lineage>
        <taxon>Eukaryota</taxon>
        <taxon>Metazoa</taxon>
        <taxon>Ecdysozoa</taxon>
        <taxon>Nematoda</taxon>
        <taxon>Chromadorea</taxon>
        <taxon>Rhabditida</taxon>
        <taxon>Tylenchina</taxon>
        <taxon>Panagrolaimomorpha</taxon>
        <taxon>Panagrolaimoidea</taxon>
        <taxon>Panagrolaimidae</taxon>
        <taxon>Panagrolaimus</taxon>
    </lineage>
</organism>
<name>A0AC34FS75_9BILA</name>
<evidence type="ECO:0000313" key="2">
    <source>
        <dbReference type="WBParaSite" id="ES5_v2.g20295.t1"/>
    </source>
</evidence>
<dbReference type="Proteomes" id="UP000887579">
    <property type="component" value="Unplaced"/>
</dbReference>
<accession>A0AC34FS75</accession>